<feature type="domain" description="HemY N-terminal" evidence="7">
    <location>
        <begin position="26"/>
        <end position="133"/>
    </location>
</feature>
<keyword evidence="9" id="KW-1185">Reference proteome</keyword>
<evidence type="ECO:0000256" key="6">
    <source>
        <dbReference type="SAM" id="Phobius"/>
    </source>
</evidence>
<evidence type="ECO:0000256" key="1">
    <source>
        <dbReference type="ARBA" id="ARBA00004370"/>
    </source>
</evidence>
<evidence type="ECO:0000313" key="8">
    <source>
        <dbReference type="EMBL" id="MEM5502085.1"/>
    </source>
</evidence>
<dbReference type="EMBL" id="JBBMQO010000005">
    <property type="protein sequence ID" value="MEM5502085.1"/>
    <property type="molecule type" value="Genomic_DNA"/>
</dbReference>
<dbReference type="Gene3D" id="1.25.40.10">
    <property type="entry name" value="Tetratricopeptide repeat domain"/>
    <property type="match status" value="2"/>
</dbReference>
<dbReference type="InterPro" id="IPR011990">
    <property type="entry name" value="TPR-like_helical_dom_sf"/>
</dbReference>
<sequence length="541" mass="59218">MLRVLFFVLIVFALGFGFAFLADIPGEVVLTVANQEITISLMVAAIAIVTAIVAVMFIWWVLKLLLTSPDRVQRFFRSRKRDRGYQSLSTGMIAAGAGDGATARKMLKRADGLLDSTTEPLLHLLDAQAMMLEGRYDDARKKFEEMLEDPETRLLGLRGLYVEAQRLGERDAQRHYAEKAVEVAPQLNWASNAALDLKTADGDWDGAIRLLDKQKSAKQVSKEDAARKRAVLLTAMAMEFAETDPAKAKSAGMEAHKLAPEFAPAAIAAAEAAFGLNETRRGVKILETTWRKEPHPQVGLAYVNAKAGESAADRLKRAKRLEQIKPSHVETNMIVGQMAMEAGEFETARRAVADVLKAEPRESAFVLMADIEDAETGDQGKVREWMARAVRAPRDAAWTADGFVSQKWAPFSPLTGKIDAFEWKVPVETVGAKMIENDLDPMEPGKTAEVLTAEIAAAGAVIAGVVEADVEEAAETQPPKEAKNTATEVAQAVVVEAPLKEDVEQDEALDSSAEELKVPIPDDPGIDPDEKPEEDRRFRLF</sequence>
<evidence type="ECO:0000256" key="4">
    <source>
        <dbReference type="ARBA" id="ARBA00023136"/>
    </source>
</evidence>
<feature type="compositionally biased region" description="Acidic residues" evidence="5">
    <location>
        <begin position="503"/>
        <end position="513"/>
    </location>
</feature>
<dbReference type="PIRSF" id="PIRSF031802">
    <property type="entry name" value="UCP031802"/>
    <property type="match status" value="1"/>
</dbReference>
<dbReference type="RefSeq" id="WP_342848449.1">
    <property type="nucleotide sequence ID" value="NZ_JBBMQO010000005.1"/>
</dbReference>
<protein>
    <submittedName>
        <fullName evidence="8">Heme biosynthesis protein HemY</fullName>
    </submittedName>
</protein>
<keyword evidence="2 6" id="KW-0812">Transmembrane</keyword>
<evidence type="ECO:0000259" key="7">
    <source>
        <dbReference type="Pfam" id="PF07219"/>
    </source>
</evidence>
<keyword evidence="3 6" id="KW-1133">Transmembrane helix</keyword>
<comment type="caution">
    <text evidence="8">The sequence shown here is derived from an EMBL/GenBank/DDBJ whole genome shotgun (WGS) entry which is preliminary data.</text>
</comment>
<evidence type="ECO:0000256" key="3">
    <source>
        <dbReference type="ARBA" id="ARBA00022989"/>
    </source>
</evidence>
<reference evidence="8 9" key="1">
    <citation type="submission" date="2024-03" db="EMBL/GenBank/DDBJ databases">
        <title>Community enrichment and isolation of bacterial strains for fucoidan degradation.</title>
        <authorList>
            <person name="Sichert A."/>
        </authorList>
    </citation>
    <scope>NUCLEOTIDE SEQUENCE [LARGE SCALE GENOMIC DNA]</scope>
    <source>
        <strain evidence="8 9">AS62</strain>
    </source>
</reference>
<dbReference type="SUPFAM" id="SSF48452">
    <property type="entry name" value="TPR-like"/>
    <property type="match status" value="2"/>
</dbReference>
<name>A0ABU9T8A6_9HYPH</name>
<organism evidence="8 9">
    <name type="scientific">Ahrensia kielensis</name>
    <dbReference type="NCBI Taxonomy" id="76980"/>
    <lineage>
        <taxon>Bacteria</taxon>
        <taxon>Pseudomonadati</taxon>
        <taxon>Pseudomonadota</taxon>
        <taxon>Alphaproteobacteria</taxon>
        <taxon>Hyphomicrobiales</taxon>
        <taxon>Ahrensiaceae</taxon>
        <taxon>Ahrensia</taxon>
    </lineage>
</organism>
<dbReference type="InterPro" id="IPR010817">
    <property type="entry name" value="HemY_N"/>
</dbReference>
<proteinExistence type="predicted"/>
<accession>A0ABU9T8A6</accession>
<comment type="subcellular location">
    <subcellularLocation>
        <location evidence="1">Membrane</location>
    </subcellularLocation>
</comment>
<dbReference type="Pfam" id="PF07219">
    <property type="entry name" value="HemY_N"/>
    <property type="match status" value="1"/>
</dbReference>
<gene>
    <name evidence="8" type="ORF">WNY59_10835</name>
</gene>
<dbReference type="Proteomes" id="UP001477870">
    <property type="component" value="Unassembled WGS sequence"/>
</dbReference>
<feature type="region of interest" description="Disordered" evidence="5">
    <location>
        <begin position="499"/>
        <end position="541"/>
    </location>
</feature>
<evidence type="ECO:0000313" key="9">
    <source>
        <dbReference type="Proteomes" id="UP001477870"/>
    </source>
</evidence>
<evidence type="ECO:0000256" key="2">
    <source>
        <dbReference type="ARBA" id="ARBA00022692"/>
    </source>
</evidence>
<keyword evidence="4 6" id="KW-0472">Membrane</keyword>
<feature type="transmembrane region" description="Helical" evidence="6">
    <location>
        <begin position="37"/>
        <end position="62"/>
    </location>
</feature>
<dbReference type="InterPro" id="IPR016982">
    <property type="entry name" value="Mms48"/>
</dbReference>
<evidence type="ECO:0000256" key="5">
    <source>
        <dbReference type="SAM" id="MobiDB-lite"/>
    </source>
</evidence>